<gene>
    <name evidence="6" type="ORF">P170DRAFT_490813</name>
</gene>
<dbReference type="Proteomes" id="UP000234275">
    <property type="component" value="Unassembled WGS sequence"/>
</dbReference>
<name>A0A2I2GL43_9EURO</name>
<dbReference type="GO" id="GO:0000981">
    <property type="term" value="F:DNA-binding transcription factor activity, RNA polymerase II-specific"/>
    <property type="evidence" value="ECO:0007669"/>
    <property type="project" value="InterPro"/>
</dbReference>
<feature type="domain" description="Zn(2)-C6 fungal-type" evidence="5">
    <location>
        <begin position="10"/>
        <end position="38"/>
    </location>
</feature>
<keyword evidence="4" id="KW-0539">Nucleus</keyword>
<evidence type="ECO:0000256" key="4">
    <source>
        <dbReference type="ARBA" id="ARBA00023242"/>
    </source>
</evidence>
<dbReference type="GeneID" id="36561707"/>
<dbReference type="PROSITE" id="PS00463">
    <property type="entry name" value="ZN2_CY6_FUNGAL_1"/>
    <property type="match status" value="1"/>
</dbReference>
<dbReference type="STRING" id="1392250.A0A2I2GL43"/>
<accession>A0A2I2GL43</accession>
<keyword evidence="1" id="KW-0805">Transcription regulation</keyword>
<dbReference type="PROSITE" id="PS50048">
    <property type="entry name" value="ZN2_CY6_FUNGAL_2"/>
    <property type="match status" value="1"/>
</dbReference>
<proteinExistence type="predicted"/>
<dbReference type="InterPro" id="IPR036864">
    <property type="entry name" value="Zn2-C6_fun-type_DNA-bd_sf"/>
</dbReference>
<dbReference type="GO" id="GO:0003677">
    <property type="term" value="F:DNA binding"/>
    <property type="evidence" value="ECO:0007669"/>
    <property type="project" value="UniProtKB-KW"/>
</dbReference>
<dbReference type="GO" id="GO:0009893">
    <property type="term" value="P:positive regulation of metabolic process"/>
    <property type="evidence" value="ECO:0007669"/>
    <property type="project" value="UniProtKB-ARBA"/>
</dbReference>
<dbReference type="GO" id="GO:0008270">
    <property type="term" value="F:zinc ion binding"/>
    <property type="evidence" value="ECO:0007669"/>
    <property type="project" value="InterPro"/>
</dbReference>
<dbReference type="InterPro" id="IPR001138">
    <property type="entry name" value="Zn2Cys6_DnaBD"/>
</dbReference>
<evidence type="ECO:0000313" key="7">
    <source>
        <dbReference type="Proteomes" id="UP000234275"/>
    </source>
</evidence>
<dbReference type="CDD" id="cd00067">
    <property type="entry name" value="GAL4"/>
    <property type="match status" value="1"/>
</dbReference>
<dbReference type="AlphaFoldDB" id="A0A2I2GL43"/>
<dbReference type="Pfam" id="PF00172">
    <property type="entry name" value="Zn_clus"/>
    <property type="match status" value="1"/>
</dbReference>
<dbReference type="PANTHER" id="PTHR38791">
    <property type="entry name" value="ZN(II)2CYS6 TRANSCRIPTION FACTOR (EUROFUNG)-RELATED-RELATED"/>
    <property type="match status" value="1"/>
</dbReference>
<comment type="caution">
    <text evidence="6">The sequence shown here is derived from an EMBL/GenBank/DDBJ whole genome shotgun (WGS) entry which is preliminary data.</text>
</comment>
<evidence type="ECO:0000256" key="1">
    <source>
        <dbReference type="ARBA" id="ARBA00023015"/>
    </source>
</evidence>
<keyword evidence="7" id="KW-1185">Reference proteome</keyword>
<dbReference type="RefSeq" id="XP_024708871.1">
    <property type="nucleotide sequence ID" value="XM_024854006.1"/>
</dbReference>
<evidence type="ECO:0000313" key="6">
    <source>
        <dbReference type="EMBL" id="PLB53569.1"/>
    </source>
</evidence>
<dbReference type="EMBL" id="MSFO01000002">
    <property type="protein sequence ID" value="PLB53569.1"/>
    <property type="molecule type" value="Genomic_DNA"/>
</dbReference>
<dbReference type="PANTHER" id="PTHR38791:SF5">
    <property type="entry name" value="TRANSCRIPTION FACTOR DBAG-RELATED"/>
    <property type="match status" value="1"/>
</dbReference>
<dbReference type="Gene3D" id="4.10.240.10">
    <property type="entry name" value="Zn(2)-C6 fungal-type DNA-binding domain"/>
    <property type="match status" value="1"/>
</dbReference>
<keyword evidence="2" id="KW-0238">DNA-binding</keyword>
<dbReference type="OrthoDB" id="5429770at2759"/>
<organism evidence="6 7">
    <name type="scientific">Aspergillus steynii IBT 23096</name>
    <dbReference type="NCBI Taxonomy" id="1392250"/>
    <lineage>
        <taxon>Eukaryota</taxon>
        <taxon>Fungi</taxon>
        <taxon>Dikarya</taxon>
        <taxon>Ascomycota</taxon>
        <taxon>Pezizomycotina</taxon>
        <taxon>Eurotiomycetes</taxon>
        <taxon>Eurotiomycetidae</taxon>
        <taxon>Eurotiales</taxon>
        <taxon>Aspergillaceae</taxon>
        <taxon>Aspergillus</taxon>
        <taxon>Aspergillus subgen. Circumdati</taxon>
    </lineage>
</organism>
<evidence type="ECO:0000259" key="5">
    <source>
        <dbReference type="PROSITE" id="PS50048"/>
    </source>
</evidence>
<keyword evidence="3" id="KW-0804">Transcription</keyword>
<evidence type="ECO:0000256" key="3">
    <source>
        <dbReference type="ARBA" id="ARBA00023163"/>
    </source>
</evidence>
<dbReference type="SMART" id="SM00066">
    <property type="entry name" value="GAL4"/>
    <property type="match status" value="1"/>
</dbReference>
<dbReference type="InterPro" id="IPR053175">
    <property type="entry name" value="DHMBA_Reg_Transcription_Factor"/>
</dbReference>
<dbReference type="SUPFAM" id="SSF57701">
    <property type="entry name" value="Zn2/Cys6 DNA-binding domain"/>
    <property type="match status" value="1"/>
</dbReference>
<evidence type="ECO:0000256" key="2">
    <source>
        <dbReference type="ARBA" id="ARBA00023125"/>
    </source>
</evidence>
<sequence>MVYRGRPSAGCSRCRTRRLKCDLKRPSCSQCVRAGCQCAGYRNPAMIRFHDESQQIMERARPGERNEDVTLTSRNLSIATVDIPINDRAAGFIITHYGRGGSGQSAGSLAFLIDLLPTDRGCLLTPAVHALGLASLANIYRSPRLVLAARAEYSVALAATNAALQDPGRCRADATVAAVMLLAMYGVVTCQSTSIINRWLSHVDGAMKLLELRGSAQLAGPVGLEMFSQLRLQILLSSLYRRRYTPEWLLNLSHEALSYRTPEDRVQDVFFGLFARVGNLCAALRDGSLRDPGEVLQTAQQIDGELVEWTRTVHPSCRFTLCDLSNGEQGPSLPPDVMQYHIYPDIGAHHLWSTYRIVRIVVHELIIKFCQQLQAYLGSLHPQHASICTHSIAISRGLVAEICASAPYVLGVGNNDKDSSAAGMYRLMWPFFIAANSVVCSPETRAWIVQGLDQIGHRVGIYQSLTLAQVLRNGQRDRQANEPDPEDIMLHEQSMRRGRRIGVEVQEGATAWGE</sequence>
<reference evidence="6 7" key="1">
    <citation type="submission" date="2016-12" db="EMBL/GenBank/DDBJ databases">
        <title>The genomes of Aspergillus section Nigri reveals drivers in fungal speciation.</title>
        <authorList>
            <consortium name="DOE Joint Genome Institute"/>
            <person name="Vesth T.C."/>
            <person name="Nybo J."/>
            <person name="Theobald S."/>
            <person name="Brandl J."/>
            <person name="Frisvad J.C."/>
            <person name="Nielsen K.F."/>
            <person name="Lyhne E.K."/>
            <person name="Kogle M.E."/>
            <person name="Kuo A."/>
            <person name="Riley R."/>
            <person name="Clum A."/>
            <person name="Nolan M."/>
            <person name="Lipzen A."/>
            <person name="Salamov A."/>
            <person name="Henrissat B."/>
            <person name="Wiebenga A."/>
            <person name="De Vries R.P."/>
            <person name="Grigoriev I.V."/>
            <person name="Mortensen U.H."/>
            <person name="Andersen M.R."/>
            <person name="Baker S.E."/>
        </authorList>
    </citation>
    <scope>NUCLEOTIDE SEQUENCE [LARGE SCALE GENOMIC DNA]</scope>
    <source>
        <strain evidence="6 7">IBT 23096</strain>
    </source>
</reference>
<dbReference type="VEuPathDB" id="FungiDB:P170DRAFT_490813"/>
<protein>
    <recommendedName>
        <fullName evidence="5">Zn(2)-C6 fungal-type domain-containing protein</fullName>
    </recommendedName>
</protein>